<keyword evidence="1" id="KW-0808">Transferase</keyword>
<protein>
    <submittedName>
        <fullName evidence="1">RNA-directed DNA polymerase from mobile element jockey-like</fullName>
    </submittedName>
</protein>
<dbReference type="EMBL" id="REGN01007308">
    <property type="protein sequence ID" value="RNA06689.1"/>
    <property type="molecule type" value="Genomic_DNA"/>
</dbReference>
<dbReference type="OrthoDB" id="8044406at2759"/>
<gene>
    <name evidence="1" type="ORF">BpHYR1_012669</name>
</gene>
<keyword evidence="1" id="KW-0695">RNA-directed DNA polymerase</keyword>
<name>A0A3M7Q618_BRAPC</name>
<evidence type="ECO:0000313" key="1">
    <source>
        <dbReference type="EMBL" id="RNA06689.1"/>
    </source>
</evidence>
<dbReference type="Proteomes" id="UP000276133">
    <property type="component" value="Unassembled WGS sequence"/>
</dbReference>
<proteinExistence type="predicted"/>
<dbReference type="AlphaFoldDB" id="A0A3M7Q618"/>
<reference evidence="1 2" key="1">
    <citation type="journal article" date="2018" name="Sci. Rep.">
        <title>Genomic signatures of local adaptation to the degree of environmental predictability in rotifers.</title>
        <authorList>
            <person name="Franch-Gras L."/>
            <person name="Hahn C."/>
            <person name="Garcia-Roger E.M."/>
            <person name="Carmona M.J."/>
            <person name="Serra M."/>
            <person name="Gomez A."/>
        </authorList>
    </citation>
    <scope>NUCLEOTIDE SEQUENCE [LARGE SCALE GENOMIC DNA]</scope>
    <source>
        <strain evidence="1">HYR1</strain>
    </source>
</reference>
<keyword evidence="2" id="KW-1185">Reference proteome</keyword>
<dbReference type="GO" id="GO:0003964">
    <property type="term" value="F:RNA-directed DNA polymerase activity"/>
    <property type="evidence" value="ECO:0007669"/>
    <property type="project" value="UniProtKB-KW"/>
</dbReference>
<organism evidence="1 2">
    <name type="scientific">Brachionus plicatilis</name>
    <name type="common">Marine rotifer</name>
    <name type="synonym">Brachionus muelleri</name>
    <dbReference type="NCBI Taxonomy" id="10195"/>
    <lineage>
        <taxon>Eukaryota</taxon>
        <taxon>Metazoa</taxon>
        <taxon>Spiralia</taxon>
        <taxon>Gnathifera</taxon>
        <taxon>Rotifera</taxon>
        <taxon>Eurotatoria</taxon>
        <taxon>Monogononta</taxon>
        <taxon>Pseudotrocha</taxon>
        <taxon>Ploima</taxon>
        <taxon>Brachionidae</taxon>
        <taxon>Brachionus</taxon>
    </lineage>
</organism>
<sequence length="164" mass="19682">MNIYLVELEKWLFKWKMKISVEKSCSMIFTKNTKEISIYGNRIESLKEIKFLGIIFDSKLTFSSMIEEIKERCNSRLNLIKILSNKKWGLDLNTLGNLYNSLLVNINLYFNFQFWLLRTATCETKETNHNLIRSERMVCFDLKRWAIDFNRNTKKPFFEGHESR</sequence>
<accession>A0A3M7Q618</accession>
<keyword evidence="1" id="KW-0548">Nucleotidyltransferase</keyword>
<comment type="caution">
    <text evidence="1">The sequence shown here is derived from an EMBL/GenBank/DDBJ whole genome shotgun (WGS) entry which is preliminary data.</text>
</comment>
<evidence type="ECO:0000313" key="2">
    <source>
        <dbReference type="Proteomes" id="UP000276133"/>
    </source>
</evidence>